<feature type="transmembrane region" description="Helical" evidence="6">
    <location>
        <begin position="748"/>
        <end position="779"/>
    </location>
</feature>
<dbReference type="InterPro" id="IPR025857">
    <property type="entry name" value="MacB_PCD"/>
</dbReference>
<comment type="subcellular location">
    <subcellularLocation>
        <location evidence="1">Cell membrane</location>
        <topology evidence="1">Multi-pass membrane protein</topology>
    </subcellularLocation>
</comment>
<evidence type="ECO:0000259" key="7">
    <source>
        <dbReference type="Pfam" id="PF02687"/>
    </source>
</evidence>
<keyword evidence="10" id="KW-1185">Reference proteome</keyword>
<evidence type="ECO:0000259" key="8">
    <source>
        <dbReference type="Pfam" id="PF12704"/>
    </source>
</evidence>
<sequence length="827" mass="91320">MAWRDARRNRSRLFLFIASIILGIAALVAVYSFRDNLEQDIENQAKELTGADLIVQSRKPLSKEARATLDTLGNEQSAERSFASMIYFIKNEGSRLVQVRALEGNYPYYGSIETSPSSAAKSFRSQREALVDRTVMLQFGARPGDSIKVGALNFKIAGILEKAPGQSGISATVAPVVYIPLKYLEQTGLTKIGSRIQYSYFFRYNNPAGIDKQLKKLEKFLDKEGLDTETVASKKESTGRSFRDVSRFLALSGFIALLLGCIGVGSAIHVYIGEKLSSIATLRCLGLKAREAFLIYLIQIVCIGFIGAVLGAALGTVIQFILPVVLKDFIPVELHIQISWVSISQGVLLGLIISVLFALPSLLSVRSISPLNAIRQSFEKATSRRDPLKWLVYFLILIFVLCFTRLQMQNWMEAAVFTASILIAFLLLFALSRLLMWLVRKLMPDSFSYLWRQGFANLFRPNNQTIMLTVSIGLSTTFICTLFFVQGILMKRVTISSSENQANMILFDIQNDQKDAVADLTRAYKLPVMNQVPVITVRIEKINGKAASQDTSGRSERAFRGELRITFQDTLTAAEKVTQGVWTGKANPNGKIPVSLEEGYARRIDVKIGDSIVFNVQGLLIPTIVGSFREVNWASMQTNFRVVFPTGVLEDAPQFHVLMTRVPSNSTSASYQAAVVRKFPNVSMIDLGLILKVLDELLSKIGFVIQFMAAFSMATGWIVLISAVLTSRGQRLKESVLLRTLGASRKQIMAITAIEYLFLGALSAGAGIILALTGSWLLAIYSFDSSFTPPFLPVILLFVSICFLVVLTGVLSSRKVLNTPPLAVLNS</sequence>
<dbReference type="Pfam" id="PF12704">
    <property type="entry name" value="MacB_PCD"/>
    <property type="match status" value="1"/>
</dbReference>
<dbReference type="OrthoDB" id="9775544at2"/>
<feature type="transmembrane region" description="Helical" evidence="6">
    <location>
        <begin position="791"/>
        <end position="811"/>
    </location>
</feature>
<feature type="domain" description="ABC3 transporter permease C-terminal" evidence="7">
    <location>
        <begin position="707"/>
        <end position="821"/>
    </location>
</feature>
<feature type="transmembrane region" description="Helical" evidence="6">
    <location>
        <begin position="12"/>
        <end position="33"/>
    </location>
</feature>
<keyword evidence="3 6" id="KW-0812">Transmembrane</keyword>
<name>A0A4R0NIE4_9SPHI</name>
<feature type="transmembrane region" description="Helical" evidence="6">
    <location>
        <begin position="703"/>
        <end position="727"/>
    </location>
</feature>
<dbReference type="EMBL" id="SJSL01000004">
    <property type="protein sequence ID" value="TCD00246.1"/>
    <property type="molecule type" value="Genomic_DNA"/>
</dbReference>
<dbReference type="AlphaFoldDB" id="A0A4R0NIE4"/>
<dbReference type="PANTHER" id="PTHR30287">
    <property type="entry name" value="MEMBRANE COMPONENT OF PREDICTED ABC SUPERFAMILY METABOLITE UPTAKE TRANSPORTER"/>
    <property type="match status" value="1"/>
</dbReference>
<evidence type="ECO:0000256" key="6">
    <source>
        <dbReference type="SAM" id="Phobius"/>
    </source>
</evidence>
<dbReference type="InterPro" id="IPR003838">
    <property type="entry name" value="ABC3_permease_C"/>
</dbReference>
<feature type="transmembrane region" description="Helical" evidence="6">
    <location>
        <begin position="466"/>
        <end position="489"/>
    </location>
</feature>
<feature type="domain" description="MacB-like periplasmic core" evidence="8">
    <location>
        <begin position="14"/>
        <end position="193"/>
    </location>
</feature>
<keyword evidence="5 6" id="KW-0472">Membrane</keyword>
<proteinExistence type="predicted"/>
<keyword evidence="2" id="KW-1003">Cell membrane</keyword>
<evidence type="ECO:0000256" key="3">
    <source>
        <dbReference type="ARBA" id="ARBA00022692"/>
    </source>
</evidence>
<feature type="transmembrane region" description="Helical" evidence="6">
    <location>
        <begin position="248"/>
        <end position="272"/>
    </location>
</feature>
<gene>
    <name evidence="9" type="ORF">EZ437_15895</name>
</gene>
<evidence type="ECO:0000256" key="4">
    <source>
        <dbReference type="ARBA" id="ARBA00022989"/>
    </source>
</evidence>
<evidence type="ECO:0000256" key="5">
    <source>
        <dbReference type="ARBA" id="ARBA00023136"/>
    </source>
</evidence>
<feature type="transmembrane region" description="Helical" evidence="6">
    <location>
        <begin position="346"/>
        <end position="369"/>
    </location>
</feature>
<dbReference type="Pfam" id="PF02687">
    <property type="entry name" value="FtsX"/>
    <property type="match status" value="2"/>
</dbReference>
<feature type="transmembrane region" description="Helical" evidence="6">
    <location>
        <begin position="390"/>
        <end position="408"/>
    </location>
</feature>
<feature type="transmembrane region" description="Helical" evidence="6">
    <location>
        <begin position="414"/>
        <end position="439"/>
    </location>
</feature>
<protein>
    <submittedName>
        <fullName evidence="9">FtsX-like permease family protein</fullName>
    </submittedName>
</protein>
<keyword evidence="4 6" id="KW-1133">Transmembrane helix</keyword>
<evidence type="ECO:0000313" key="9">
    <source>
        <dbReference type="EMBL" id="TCD00246.1"/>
    </source>
</evidence>
<dbReference type="GO" id="GO:0005886">
    <property type="term" value="C:plasma membrane"/>
    <property type="evidence" value="ECO:0007669"/>
    <property type="project" value="UniProtKB-SubCell"/>
</dbReference>
<dbReference type="Proteomes" id="UP000293347">
    <property type="component" value="Unassembled WGS sequence"/>
</dbReference>
<evidence type="ECO:0000256" key="2">
    <source>
        <dbReference type="ARBA" id="ARBA00022475"/>
    </source>
</evidence>
<feature type="domain" description="ABC3 transporter permease C-terminal" evidence="7">
    <location>
        <begin position="253"/>
        <end position="370"/>
    </location>
</feature>
<dbReference type="PANTHER" id="PTHR30287:SF1">
    <property type="entry name" value="INNER MEMBRANE PROTEIN"/>
    <property type="match status" value="1"/>
</dbReference>
<reference evidence="9 10" key="1">
    <citation type="submission" date="2019-02" db="EMBL/GenBank/DDBJ databases">
        <title>Pedobacter sp. RP-1-14 sp. nov., isolated from Arctic soil.</title>
        <authorList>
            <person name="Dahal R.H."/>
        </authorList>
    </citation>
    <scope>NUCLEOTIDE SEQUENCE [LARGE SCALE GENOMIC DNA]</scope>
    <source>
        <strain evidence="9 10">RP-1-14</strain>
    </source>
</reference>
<organism evidence="9 10">
    <name type="scientific">Pedobacter psychroterrae</name>
    <dbReference type="NCBI Taxonomy" id="2530453"/>
    <lineage>
        <taxon>Bacteria</taxon>
        <taxon>Pseudomonadati</taxon>
        <taxon>Bacteroidota</taxon>
        <taxon>Sphingobacteriia</taxon>
        <taxon>Sphingobacteriales</taxon>
        <taxon>Sphingobacteriaceae</taxon>
        <taxon>Pedobacter</taxon>
    </lineage>
</organism>
<feature type="transmembrane region" description="Helical" evidence="6">
    <location>
        <begin position="293"/>
        <end position="326"/>
    </location>
</feature>
<evidence type="ECO:0000313" key="10">
    <source>
        <dbReference type="Proteomes" id="UP000293347"/>
    </source>
</evidence>
<dbReference type="InterPro" id="IPR038766">
    <property type="entry name" value="Membrane_comp_ABC_pdt"/>
</dbReference>
<evidence type="ECO:0000256" key="1">
    <source>
        <dbReference type="ARBA" id="ARBA00004651"/>
    </source>
</evidence>
<comment type="caution">
    <text evidence="9">The sequence shown here is derived from an EMBL/GenBank/DDBJ whole genome shotgun (WGS) entry which is preliminary data.</text>
</comment>
<accession>A0A4R0NIE4</accession>